<feature type="compositionally biased region" description="Basic and acidic residues" evidence="1">
    <location>
        <begin position="67"/>
        <end position="76"/>
    </location>
</feature>
<evidence type="ECO:0000313" key="3">
    <source>
        <dbReference type="Proteomes" id="UP000070121"/>
    </source>
</evidence>
<proteinExistence type="predicted"/>
<protein>
    <submittedName>
        <fullName evidence="2">Uncharacterized protein</fullName>
    </submittedName>
</protein>
<gene>
    <name evidence="2" type="ORF">CSAL01_04620</name>
</gene>
<dbReference type="EMBL" id="JFFI01001210">
    <property type="protein sequence ID" value="KXH62141.1"/>
    <property type="molecule type" value="Genomic_DNA"/>
</dbReference>
<keyword evidence="3" id="KW-1185">Reference proteome</keyword>
<name>A0A135UP12_9PEZI</name>
<feature type="region of interest" description="Disordered" evidence="1">
    <location>
        <begin position="1"/>
        <end position="76"/>
    </location>
</feature>
<comment type="caution">
    <text evidence="2">The sequence shown here is derived from an EMBL/GenBank/DDBJ whole genome shotgun (WGS) entry which is preliminary data.</text>
</comment>
<accession>A0A135UP12</accession>
<dbReference type="OrthoDB" id="10585117at2759"/>
<dbReference type="Proteomes" id="UP000070121">
    <property type="component" value="Unassembled WGS sequence"/>
</dbReference>
<feature type="compositionally biased region" description="Polar residues" evidence="1">
    <location>
        <begin position="18"/>
        <end position="42"/>
    </location>
</feature>
<evidence type="ECO:0000256" key="1">
    <source>
        <dbReference type="SAM" id="MobiDB-lite"/>
    </source>
</evidence>
<sequence>MLFVTAPVGEKSGEKTTAPASGQEQDAVSSSAVKGNSTTTTRPFELPGCPVKDPAAKHASSAPQPLRPRDTAKRLS</sequence>
<reference evidence="2 3" key="1">
    <citation type="submission" date="2014-02" db="EMBL/GenBank/DDBJ databases">
        <title>The genome sequence of Colletotrichum salicis CBS 607.94.</title>
        <authorList>
            <person name="Baroncelli R."/>
            <person name="Thon M.R."/>
        </authorList>
    </citation>
    <scope>NUCLEOTIDE SEQUENCE [LARGE SCALE GENOMIC DNA]</scope>
    <source>
        <strain evidence="2 3">CBS 607.94</strain>
    </source>
</reference>
<dbReference type="AlphaFoldDB" id="A0A135UP12"/>
<organism evidence="2 3">
    <name type="scientific">Colletotrichum salicis</name>
    <dbReference type="NCBI Taxonomy" id="1209931"/>
    <lineage>
        <taxon>Eukaryota</taxon>
        <taxon>Fungi</taxon>
        <taxon>Dikarya</taxon>
        <taxon>Ascomycota</taxon>
        <taxon>Pezizomycotina</taxon>
        <taxon>Sordariomycetes</taxon>
        <taxon>Hypocreomycetidae</taxon>
        <taxon>Glomerellales</taxon>
        <taxon>Glomerellaceae</taxon>
        <taxon>Colletotrichum</taxon>
        <taxon>Colletotrichum acutatum species complex</taxon>
    </lineage>
</organism>
<evidence type="ECO:0000313" key="2">
    <source>
        <dbReference type="EMBL" id="KXH62141.1"/>
    </source>
</evidence>